<sequence length="429" mass="48252">MNMAPPRQQHMYEDISVSEVEACIASLNYTEDYQESLLKKEAREITIRLLALHAVLNRRTTVNRLPGEILVEIFNFCRQISLPSYCWFRVSHVCRRWRQVALDSPFLWTCIGLHNAGYVLACIERSRGMPLSVTFRPSKQPPDGRFADILAPEMSRITSLDVETPGCMLENMLEPDAHTRPLPFDKVTSLRIAESQSTSQSSLPTVGGPSYFDSFLASLPCHPHTLKLHGLKIPRNPALFSTHLVVLQLSQPHGTHDLSVSELLYALQRCPSLEDLKLLYTGPSFGAVAGPTPELELPKLKSLKVLQRQYIPTVDTLARVLVLPFDTRVHIEVDCYAWAEQGDNTMSMQYYLQRCARSIAGASQLSRLDLRATKGCFEVMGFRNASSELHFLFRFFNLSGNKSSLSRTDLETIIGDVFASCPVQNFCLA</sequence>
<protein>
    <recommendedName>
        <fullName evidence="1">F-box domain-containing protein</fullName>
    </recommendedName>
</protein>
<evidence type="ECO:0000259" key="1">
    <source>
        <dbReference type="PROSITE" id="PS50181"/>
    </source>
</evidence>
<dbReference type="Pfam" id="PF12937">
    <property type="entry name" value="F-box-like"/>
    <property type="match status" value="1"/>
</dbReference>
<dbReference type="STRING" id="92696.A0A4R0R7P3"/>
<name>A0A4R0R7P3_9APHY</name>
<dbReference type="OrthoDB" id="2800666at2759"/>
<feature type="domain" description="F-box" evidence="1">
    <location>
        <begin position="59"/>
        <end position="111"/>
    </location>
</feature>
<dbReference type="InterPro" id="IPR001810">
    <property type="entry name" value="F-box_dom"/>
</dbReference>
<dbReference type="AlphaFoldDB" id="A0A4R0R7P3"/>
<proteinExistence type="predicted"/>
<keyword evidence="3" id="KW-1185">Reference proteome</keyword>
<dbReference type="Gene3D" id="1.20.1280.50">
    <property type="match status" value="1"/>
</dbReference>
<organism evidence="2 3">
    <name type="scientific">Steccherinum ochraceum</name>
    <dbReference type="NCBI Taxonomy" id="92696"/>
    <lineage>
        <taxon>Eukaryota</taxon>
        <taxon>Fungi</taxon>
        <taxon>Dikarya</taxon>
        <taxon>Basidiomycota</taxon>
        <taxon>Agaricomycotina</taxon>
        <taxon>Agaricomycetes</taxon>
        <taxon>Polyporales</taxon>
        <taxon>Steccherinaceae</taxon>
        <taxon>Steccherinum</taxon>
    </lineage>
</organism>
<accession>A0A4R0R7P3</accession>
<gene>
    <name evidence="2" type="ORF">EIP91_005288</name>
</gene>
<dbReference type="Proteomes" id="UP000292702">
    <property type="component" value="Unassembled WGS sequence"/>
</dbReference>
<reference evidence="2 3" key="1">
    <citation type="submission" date="2018-11" db="EMBL/GenBank/DDBJ databases">
        <title>Genome assembly of Steccherinum ochraceum LE-BIN_3174, the white-rot fungus of the Steccherinaceae family (The Residual Polyporoid clade, Polyporales, Basidiomycota).</title>
        <authorList>
            <person name="Fedorova T.V."/>
            <person name="Glazunova O.A."/>
            <person name="Landesman E.O."/>
            <person name="Moiseenko K.V."/>
            <person name="Psurtseva N.V."/>
            <person name="Savinova O.S."/>
            <person name="Shakhova N.V."/>
            <person name="Tyazhelova T.V."/>
            <person name="Vasina D.V."/>
        </authorList>
    </citation>
    <scope>NUCLEOTIDE SEQUENCE [LARGE SCALE GENOMIC DNA]</scope>
    <source>
        <strain evidence="2 3">LE-BIN_3174</strain>
    </source>
</reference>
<comment type="caution">
    <text evidence="2">The sequence shown here is derived from an EMBL/GenBank/DDBJ whole genome shotgun (WGS) entry which is preliminary data.</text>
</comment>
<dbReference type="EMBL" id="RWJN01000290">
    <property type="protein sequence ID" value="TCD63542.1"/>
    <property type="molecule type" value="Genomic_DNA"/>
</dbReference>
<dbReference type="InterPro" id="IPR036047">
    <property type="entry name" value="F-box-like_dom_sf"/>
</dbReference>
<dbReference type="SUPFAM" id="SSF81383">
    <property type="entry name" value="F-box domain"/>
    <property type="match status" value="1"/>
</dbReference>
<evidence type="ECO:0000313" key="3">
    <source>
        <dbReference type="Proteomes" id="UP000292702"/>
    </source>
</evidence>
<dbReference type="PROSITE" id="PS50181">
    <property type="entry name" value="FBOX"/>
    <property type="match status" value="1"/>
</dbReference>
<evidence type="ECO:0000313" key="2">
    <source>
        <dbReference type="EMBL" id="TCD63542.1"/>
    </source>
</evidence>